<dbReference type="OrthoDB" id="296975at2759"/>
<keyword evidence="1" id="KW-1133">Transmembrane helix</keyword>
<accession>A0A8S1R2X1</accession>
<protein>
    <recommendedName>
        <fullName evidence="4">Peroxisomal membrane protein 4</fullName>
    </recommendedName>
</protein>
<dbReference type="EMBL" id="CAJJDN010000135">
    <property type="protein sequence ID" value="CAD8121905.1"/>
    <property type="molecule type" value="Genomic_DNA"/>
</dbReference>
<keyword evidence="1" id="KW-0812">Transmembrane</keyword>
<keyword evidence="3" id="KW-1185">Reference proteome</keyword>
<sequence>MNNKKVLELVSKILIFKTDNCQHKYSCIRNTFQGASEAFIKAFIAKLCLNGLMLLLSLKKVMKSDKKLLNAFKILLNKTNFQLGLFMGLQTFLLKSIQCSLRIIRNKEDGINALVSGFIAGGLSFMTQEENVKYLVRVYLFGRAVDCIYQSQVEKGRFKHRKIIPVLIFALMSTLISFAFFFEPELLPLDTYKMYQNFSGAEMNDSLWHMCNVQAWRNKIDAAKSQ</sequence>
<dbReference type="PANTHER" id="PTHR12459:SF15">
    <property type="entry name" value="TRANSMEMBRANE PROTEIN 135"/>
    <property type="match status" value="1"/>
</dbReference>
<evidence type="ECO:0000256" key="1">
    <source>
        <dbReference type="SAM" id="Phobius"/>
    </source>
</evidence>
<keyword evidence="1" id="KW-0472">Membrane</keyword>
<name>A0A8S1R2X1_9CILI</name>
<feature type="transmembrane region" description="Helical" evidence="1">
    <location>
        <begin position="163"/>
        <end position="182"/>
    </location>
</feature>
<evidence type="ECO:0000313" key="3">
    <source>
        <dbReference type="Proteomes" id="UP000692954"/>
    </source>
</evidence>
<evidence type="ECO:0008006" key="4">
    <source>
        <dbReference type="Google" id="ProtNLM"/>
    </source>
</evidence>
<gene>
    <name evidence="2" type="ORF">PSON_ATCC_30995.1.T1350047</name>
</gene>
<proteinExistence type="predicted"/>
<dbReference type="InterPro" id="IPR026749">
    <property type="entry name" value="Tmem135"/>
</dbReference>
<comment type="caution">
    <text evidence="2">The sequence shown here is derived from an EMBL/GenBank/DDBJ whole genome shotgun (WGS) entry which is preliminary data.</text>
</comment>
<evidence type="ECO:0000313" key="2">
    <source>
        <dbReference type="EMBL" id="CAD8121905.1"/>
    </source>
</evidence>
<dbReference type="Proteomes" id="UP000692954">
    <property type="component" value="Unassembled WGS sequence"/>
</dbReference>
<dbReference type="PANTHER" id="PTHR12459">
    <property type="entry name" value="TRANSMEMBRANE PROTEIN 135-RELATED"/>
    <property type="match status" value="1"/>
</dbReference>
<reference evidence="2" key="1">
    <citation type="submission" date="2021-01" db="EMBL/GenBank/DDBJ databases">
        <authorList>
            <consortium name="Genoscope - CEA"/>
            <person name="William W."/>
        </authorList>
    </citation>
    <scope>NUCLEOTIDE SEQUENCE</scope>
</reference>
<dbReference type="AlphaFoldDB" id="A0A8S1R2X1"/>
<organism evidence="2 3">
    <name type="scientific">Paramecium sonneborni</name>
    <dbReference type="NCBI Taxonomy" id="65129"/>
    <lineage>
        <taxon>Eukaryota</taxon>
        <taxon>Sar</taxon>
        <taxon>Alveolata</taxon>
        <taxon>Ciliophora</taxon>
        <taxon>Intramacronucleata</taxon>
        <taxon>Oligohymenophorea</taxon>
        <taxon>Peniculida</taxon>
        <taxon>Parameciidae</taxon>
        <taxon>Paramecium</taxon>
    </lineage>
</organism>